<keyword evidence="5" id="KW-0812">Transmembrane</keyword>
<keyword evidence="5" id="KW-1133">Transmembrane helix</keyword>
<dbReference type="Pfam" id="PF08386">
    <property type="entry name" value="Abhydrolase_4"/>
    <property type="match status" value="1"/>
</dbReference>
<dbReference type="GO" id="GO:0016787">
    <property type="term" value="F:hydrolase activity"/>
    <property type="evidence" value="ECO:0007669"/>
    <property type="project" value="UniProtKB-KW"/>
</dbReference>
<feature type="region of interest" description="Disordered" evidence="4">
    <location>
        <begin position="1"/>
        <end position="24"/>
    </location>
</feature>
<evidence type="ECO:0000256" key="1">
    <source>
        <dbReference type="ARBA" id="ARBA00010088"/>
    </source>
</evidence>
<evidence type="ECO:0000256" key="5">
    <source>
        <dbReference type="SAM" id="Phobius"/>
    </source>
</evidence>
<dbReference type="InterPro" id="IPR051601">
    <property type="entry name" value="Serine_prot/Carboxylest_S33"/>
</dbReference>
<evidence type="ECO:0000256" key="3">
    <source>
        <dbReference type="ARBA" id="ARBA00022801"/>
    </source>
</evidence>
<dbReference type="SUPFAM" id="SSF53474">
    <property type="entry name" value="alpha/beta-Hydrolases"/>
    <property type="match status" value="1"/>
</dbReference>
<comment type="similarity">
    <text evidence="1">Belongs to the peptidase S33 family.</text>
</comment>
<keyword evidence="2" id="KW-0732">Signal</keyword>
<name>A0A8H2K5U1_9MICO</name>
<evidence type="ECO:0000259" key="6">
    <source>
        <dbReference type="Pfam" id="PF00561"/>
    </source>
</evidence>
<comment type="caution">
    <text evidence="8">The sequence shown here is derived from an EMBL/GenBank/DDBJ whole genome shotgun (WGS) entry which is preliminary data.</text>
</comment>
<protein>
    <submittedName>
        <fullName evidence="8">Pimeloyl-ACP methyl ester carboxylesterase</fullName>
    </submittedName>
</protein>
<accession>A0A8H2K5U1</accession>
<dbReference type="PANTHER" id="PTHR43248">
    <property type="entry name" value="2-SUCCINYL-6-HYDROXY-2,4-CYCLOHEXADIENE-1-CARBOXYLATE SYNTHASE"/>
    <property type="match status" value="1"/>
</dbReference>
<gene>
    <name evidence="8" type="ORF">FB472_0938</name>
</gene>
<feature type="transmembrane region" description="Helical" evidence="5">
    <location>
        <begin position="33"/>
        <end position="53"/>
    </location>
</feature>
<feature type="domain" description="AB hydrolase-1" evidence="6">
    <location>
        <begin position="125"/>
        <end position="306"/>
    </location>
</feature>
<dbReference type="InterPro" id="IPR029058">
    <property type="entry name" value="AB_hydrolase_fold"/>
</dbReference>
<evidence type="ECO:0000259" key="7">
    <source>
        <dbReference type="Pfam" id="PF08386"/>
    </source>
</evidence>
<keyword evidence="5" id="KW-0472">Membrane</keyword>
<organism evidence="8 9">
    <name type="scientific">Rhodoglobus vestalii</name>
    <dbReference type="NCBI Taxonomy" id="193384"/>
    <lineage>
        <taxon>Bacteria</taxon>
        <taxon>Bacillati</taxon>
        <taxon>Actinomycetota</taxon>
        <taxon>Actinomycetes</taxon>
        <taxon>Micrococcales</taxon>
        <taxon>Microbacteriaceae</taxon>
        <taxon>Rhodoglobus</taxon>
    </lineage>
</organism>
<feature type="domain" description="Peptidase S33 tripeptidyl aminopeptidase-like C-terminal" evidence="7">
    <location>
        <begin position="444"/>
        <end position="537"/>
    </location>
</feature>
<evidence type="ECO:0000256" key="4">
    <source>
        <dbReference type="SAM" id="MobiDB-lite"/>
    </source>
</evidence>
<keyword evidence="3" id="KW-0378">Hydrolase</keyword>
<evidence type="ECO:0000313" key="8">
    <source>
        <dbReference type="EMBL" id="TQO19392.1"/>
    </source>
</evidence>
<sequence length="539" mass="57752">MIFSDSASPHRTDNRTGTGTGARARARTGVRRLGLLVPAVALTLVLSGCVNILELFGDRSEPTGESVSEELAPYYSQVLSWVDCGDGAQCATATAPMDWANPSPETDISLALARHVATGQSRGSLFVNPGGPGASGFDLIHDDVDFAVSATLRENFDVIGWDPRGVGRSTPVTCLDDEGLDEFIFGLPDTPIGSDEWLAESEEAAISFGEACFDNTGPLLQFIDTQSTVNDLDMLRALVGDEKLQYLGYSYGSDIGSYYIENFPQNVGRIVSDGATDSSISVFEVGRVQTAGFQRALENYLAACPTSFDDCPFTGGVDAALATIRELYDRYDADPVAGADGRMMDAGVIDIAMSTALYSQDSWQFLNDLFSEAARGETETAFFLADFYYSRDIDGTYTDNSLEAFIAIYCVDYPVETDPAVLVEQQQLMQQASPTTFRDFPPTGDLTCLNWPYQYIGPCITELTGAGAPPVLIVSTTGDPATPYEWGVALSEQLLSAQLITYNGEGHTAYNGGVACVDDAVDNYFVTGTVPDADPNCGA</sequence>
<evidence type="ECO:0000256" key="2">
    <source>
        <dbReference type="ARBA" id="ARBA00022729"/>
    </source>
</evidence>
<dbReference type="PANTHER" id="PTHR43248:SF29">
    <property type="entry name" value="TRIPEPTIDYL AMINOPEPTIDASE"/>
    <property type="match status" value="1"/>
</dbReference>
<dbReference type="RefSeq" id="WP_246078078.1">
    <property type="nucleotide sequence ID" value="NZ_VFRA01000001.1"/>
</dbReference>
<dbReference type="Proteomes" id="UP000316560">
    <property type="component" value="Unassembled WGS sequence"/>
</dbReference>
<reference evidence="8 9" key="1">
    <citation type="submission" date="2019-06" db="EMBL/GenBank/DDBJ databases">
        <title>Sequencing the genomes of 1000 actinobacteria strains.</title>
        <authorList>
            <person name="Klenk H.-P."/>
        </authorList>
    </citation>
    <scope>NUCLEOTIDE SEQUENCE [LARGE SCALE GENOMIC DNA]</scope>
    <source>
        <strain evidence="8 9">DSM 21947</strain>
    </source>
</reference>
<dbReference type="EMBL" id="VFRA01000001">
    <property type="protein sequence ID" value="TQO19392.1"/>
    <property type="molecule type" value="Genomic_DNA"/>
</dbReference>
<dbReference type="AlphaFoldDB" id="A0A8H2K5U1"/>
<dbReference type="InterPro" id="IPR013595">
    <property type="entry name" value="Pept_S33_TAP-like_C"/>
</dbReference>
<dbReference type="InterPro" id="IPR000073">
    <property type="entry name" value="AB_hydrolase_1"/>
</dbReference>
<dbReference type="Gene3D" id="3.40.50.1820">
    <property type="entry name" value="alpha/beta hydrolase"/>
    <property type="match status" value="1"/>
</dbReference>
<keyword evidence="9" id="KW-1185">Reference proteome</keyword>
<proteinExistence type="inferred from homology"/>
<evidence type="ECO:0000313" key="9">
    <source>
        <dbReference type="Proteomes" id="UP000316560"/>
    </source>
</evidence>
<dbReference type="Pfam" id="PF00561">
    <property type="entry name" value="Abhydrolase_1"/>
    <property type="match status" value="1"/>
</dbReference>